<evidence type="ECO:0000259" key="1">
    <source>
        <dbReference type="Pfam" id="PF13358"/>
    </source>
</evidence>
<dbReference type="InterPro" id="IPR036397">
    <property type="entry name" value="RNaseH_sf"/>
</dbReference>
<dbReference type="EMBL" id="CP003947">
    <property type="protein sequence ID" value="AFZ53149.1"/>
    <property type="molecule type" value="Genomic_DNA"/>
</dbReference>
<dbReference type="Proteomes" id="UP000010480">
    <property type="component" value="Chromosome"/>
</dbReference>
<evidence type="ECO:0000313" key="3">
    <source>
        <dbReference type="Proteomes" id="UP000010480"/>
    </source>
</evidence>
<name>K9Z1W0_CYAAP</name>
<dbReference type="AlphaFoldDB" id="K9Z1W0"/>
<sequence>MEKSTSRKKKKIQQEYPDADVQVWAEDEHRLGLKPVLRRVWVEKGYQPIATVNWRFQWLWLYGFVEPNTGETYWWLLPYVNTELFNRVLKDFAQHYEIGKNKRVILAMDQAGWHPIKETTEIPEGIHVMLMPSHSPELQPAERLWPLINEAIANRTFKNLEELEEVVISRCKKIMEEKEIVKGIANFYWWPN</sequence>
<organism evidence="2 3">
    <name type="scientific">Cyanobacterium aponinum (strain PCC 10605)</name>
    <dbReference type="NCBI Taxonomy" id="755178"/>
    <lineage>
        <taxon>Bacteria</taxon>
        <taxon>Bacillati</taxon>
        <taxon>Cyanobacteriota</taxon>
        <taxon>Cyanophyceae</taxon>
        <taxon>Oscillatoriophycideae</taxon>
        <taxon>Chroococcales</taxon>
        <taxon>Geminocystaceae</taxon>
        <taxon>Cyanobacterium</taxon>
    </lineage>
</organism>
<keyword evidence="3" id="KW-1185">Reference proteome</keyword>
<dbReference type="Pfam" id="PF13358">
    <property type="entry name" value="DDE_3"/>
    <property type="match status" value="1"/>
</dbReference>
<dbReference type="PATRIC" id="fig|755178.3.peg.1084"/>
<dbReference type="Gene3D" id="3.30.420.10">
    <property type="entry name" value="Ribonuclease H-like superfamily/Ribonuclease H"/>
    <property type="match status" value="1"/>
</dbReference>
<accession>K9Z1W0</accession>
<dbReference type="HOGENOM" id="CLU_056788_6_0_3"/>
<gene>
    <name evidence="2" type="ordered locus">Cyan10605_1023</name>
</gene>
<dbReference type="InterPro" id="IPR038717">
    <property type="entry name" value="Tc1-like_DDE_dom"/>
</dbReference>
<dbReference type="KEGG" id="can:Cyan10605_1023"/>
<dbReference type="NCBIfam" id="NF033545">
    <property type="entry name" value="transpos_IS630"/>
    <property type="match status" value="1"/>
</dbReference>
<protein>
    <recommendedName>
        <fullName evidence="1">Tc1-like transposase DDE domain-containing protein</fullName>
    </recommendedName>
</protein>
<feature type="domain" description="Tc1-like transposase DDE" evidence="1">
    <location>
        <begin position="23"/>
        <end position="163"/>
    </location>
</feature>
<proteinExistence type="predicted"/>
<reference evidence="3" key="1">
    <citation type="journal article" date="2013" name="Proc. Natl. Acad. Sci. U.S.A.">
        <title>Improving the coverage of the cyanobacterial phylum using diversity-driven genome sequencing.</title>
        <authorList>
            <person name="Shih P.M."/>
            <person name="Wu D."/>
            <person name="Latifi A."/>
            <person name="Axen S.D."/>
            <person name="Fewer D.P."/>
            <person name="Talla E."/>
            <person name="Calteau A."/>
            <person name="Cai F."/>
            <person name="Tandeau de Marsac N."/>
            <person name="Rippka R."/>
            <person name="Herdman M."/>
            <person name="Sivonen K."/>
            <person name="Coursin T."/>
            <person name="Laurent T."/>
            <person name="Goodwin L."/>
            <person name="Nolan M."/>
            <person name="Davenport K.W."/>
            <person name="Han C.S."/>
            <person name="Rubin E.M."/>
            <person name="Eisen J.A."/>
            <person name="Woyke T."/>
            <person name="Gugger M."/>
            <person name="Kerfeld C.A."/>
        </authorList>
    </citation>
    <scope>NUCLEOTIDE SEQUENCE [LARGE SCALE GENOMIC DNA]</scope>
    <source>
        <strain evidence="3">PCC 10605</strain>
    </source>
</reference>
<dbReference type="eggNOG" id="COG3335">
    <property type="taxonomic scope" value="Bacteria"/>
</dbReference>
<dbReference type="InterPro" id="IPR047655">
    <property type="entry name" value="Transpos_IS630-like"/>
</dbReference>
<dbReference type="GO" id="GO:0003676">
    <property type="term" value="F:nucleic acid binding"/>
    <property type="evidence" value="ECO:0007669"/>
    <property type="project" value="InterPro"/>
</dbReference>
<evidence type="ECO:0000313" key="2">
    <source>
        <dbReference type="EMBL" id="AFZ53149.1"/>
    </source>
</evidence>
<dbReference type="STRING" id="755178.Cyan10605_1023"/>